<dbReference type="Proteomes" id="UP000036947">
    <property type="component" value="Unassembled WGS sequence"/>
</dbReference>
<evidence type="ECO:0000313" key="3">
    <source>
        <dbReference type="Proteomes" id="UP000036947"/>
    </source>
</evidence>
<reference evidence="2 3" key="1">
    <citation type="journal article" date="2015" name="BMC Genomics">
        <title>The genome of the truffle-parasite Tolypocladium ophioglossoides and the evolution of antifungal peptaibiotics.</title>
        <authorList>
            <person name="Quandt C.A."/>
            <person name="Bushley K.E."/>
            <person name="Spatafora J.W."/>
        </authorList>
    </citation>
    <scope>NUCLEOTIDE SEQUENCE [LARGE SCALE GENOMIC DNA]</scope>
    <source>
        <strain evidence="2 3">CBS 100239</strain>
    </source>
</reference>
<comment type="caution">
    <text evidence="2">The sequence shown here is derived from an EMBL/GenBank/DDBJ whole genome shotgun (WGS) entry which is preliminary data.</text>
</comment>
<name>A0A0L0NKD6_TOLOC</name>
<proteinExistence type="predicted"/>
<keyword evidence="3" id="KW-1185">Reference proteome</keyword>
<accession>A0A0L0NKD6</accession>
<protein>
    <submittedName>
        <fullName evidence="2">Uncharacterized protein</fullName>
    </submittedName>
</protein>
<evidence type="ECO:0000256" key="1">
    <source>
        <dbReference type="SAM" id="MobiDB-lite"/>
    </source>
</evidence>
<dbReference type="EMBL" id="LFRF01000002">
    <property type="protein sequence ID" value="KND94592.1"/>
    <property type="molecule type" value="Genomic_DNA"/>
</dbReference>
<gene>
    <name evidence="2" type="ORF">TOPH_01367</name>
</gene>
<feature type="region of interest" description="Disordered" evidence="1">
    <location>
        <begin position="51"/>
        <end position="72"/>
    </location>
</feature>
<evidence type="ECO:0000313" key="2">
    <source>
        <dbReference type="EMBL" id="KND94592.1"/>
    </source>
</evidence>
<organism evidence="2 3">
    <name type="scientific">Tolypocladium ophioglossoides (strain CBS 100239)</name>
    <name type="common">Snaketongue truffleclub</name>
    <name type="synonym">Elaphocordyceps ophioglossoides</name>
    <dbReference type="NCBI Taxonomy" id="1163406"/>
    <lineage>
        <taxon>Eukaryota</taxon>
        <taxon>Fungi</taxon>
        <taxon>Dikarya</taxon>
        <taxon>Ascomycota</taxon>
        <taxon>Pezizomycotina</taxon>
        <taxon>Sordariomycetes</taxon>
        <taxon>Hypocreomycetidae</taxon>
        <taxon>Hypocreales</taxon>
        <taxon>Ophiocordycipitaceae</taxon>
        <taxon>Tolypocladium</taxon>
    </lineage>
</organism>
<dbReference type="AlphaFoldDB" id="A0A0L0NKD6"/>
<sequence length="91" mass="10330">MKYSYSALIFLIFAPIPYQLVKRLVLDNNLQCPHQVVNRLRSLPWLPQPSTAISRGLPQPHPGARPRPLSTASASWPIIMPWKRTNVSRSS</sequence>